<evidence type="ECO:0000313" key="2">
    <source>
        <dbReference type="Proteomes" id="UP000009234"/>
    </source>
</evidence>
<evidence type="ECO:0008006" key="3">
    <source>
        <dbReference type="Google" id="ProtNLM"/>
    </source>
</evidence>
<dbReference type="KEGG" id="dru:Desru_3038"/>
<dbReference type="EMBL" id="CP002780">
    <property type="protein sequence ID" value="AEG61249.1"/>
    <property type="molecule type" value="Genomic_DNA"/>
</dbReference>
<dbReference type="Proteomes" id="UP000009234">
    <property type="component" value="Chromosome"/>
</dbReference>
<dbReference type="Pfam" id="PF12675">
    <property type="entry name" value="DUF3795"/>
    <property type="match status" value="1"/>
</dbReference>
<dbReference type="InterPro" id="IPR024227">
    <property type="entry name" value="DUF3795"/>
</dbReference>
<keyword evidence="2" id="KW-1185">Reference proteome</keyword>
<dbReference type="eggNOG" id="ENOG50310ZN">
    <property type="taxonomic scope" value="Bacteria"/>
</dbReference>
<evidence type="ECO:0000313" key="1">
    <source>
        <dbReference type="EMBL" id="AEG61249.1"/>
    </source>
</evidence>
<accession>F6DTS5</accession>
<reference evidence="1 2" key="2">
    <citation type="journal article" date="2012" name="Stand. Genomic Sci.">
        <title>Complete genome sequence of the sulfate-reducing firmicute Desulfotomaculum ruminis type strain (DL(T)).</title>
        <authorList>
            <person name="Spring S."/>
            <person name="Visser M."/>
            <person name="Lu M."/>
            <person name="Copeland A."/>
            <person name="Lapidus A."/>
            <person name="Lucas S."/>
            <person name="Cheng J.F."/>
            <person name="Han C."/>
            <person name="Tapia R."/>
            <person name="Goodwin L.A."/>
            <person name="Pitluck S."/>
            <person name="Ivanova N."/>
            <person name="Land M."/>
            <person name="Hauser L."/>
            <person name="Larimer F."/>
            <person name="Rohde M."/>
            <person name="Goker M."/>
            <person name="Detter J.C."/>
            <person name="Kyrpides N.C."/>
            <person name="Woyke T."/>
            <person name="Schaap P.J."/>
            <person name="Plugge C.M."/>
            <person name="Muyzer G."/>
            <person name="Kuever J."/>
            <person name="Pereira I.A."/>
            <person name="Parshina S.N."/>
            <person name="Bernier-Latmani R."/>
            <person name="Stams A.J."/>
            <person name="Klenk H.P."/>
        </authorList>
    </citation>
    <scope>NUCLEOTIDE SEQUENCE [LARGE SCALE GENOMIC DNA]</scope>
    <source>
        <strain evidence="2">ATCC 23193 / DSM 2154 / NCIB 8452 / DL</strain>
    </source>
</reference>
<dbReference type="AlphaFoldDB" id="F6DTS5"/>
<reference evidence="2" key="1">
    <citation type="submission" date="2011-05" db="EMBL/GenBank/DDBJ databases">
        <title>Complete sequence of Desulfotomaculum ruminis DSM 2154.</title>
        <authorList>
            <person name="Lucas S."/>
            <person name="Copeland A."/>
            <person name="Lapidus A."/>
            <person name="Cheng J.-F."/>
            <person name="Goodwin L."/>
            <person name="Pitluck S."/>
            <person name="Lu M."/>
            <person name="Detter J.C."/>
            <person name="Han C."/>
            <person name="Tapia R."/>
            <person name="Land M."/>
            <person name="Hauser L."/>
            <person name="Kyrpides N."/>
            <person name="Ivanova N."/>
            <person name="Mikhailova N."/>
            <person name="Pagani I."/>
            <person name="Stams A.J.M."/>
            <person name="Plugge C.M."/>
            <person name="Muyzer G."/>
            <person name="Kuever J."/>
            <person name="Parshina S.N."/>
            <person name="Ivanova A.E."/>
            <person name="Nazina T.N."/>
            <person name="Brambilla E."/>
            <person name="Spring S."/>
            <person name="Klenk H.-P."/>
            <person name="Woyke T."/>
        </authorList>
    </citation>
    <scope>NUCLEOTIDE SEQUENCE [LARGE SCALE GENOMIC DNA]</scope>
    <source>
        <strain evidence="2">ATCC 23193 / DSM 2154 / NCIB 8452 / DL</strain>
    </source>
</reference>
<sequence length="150" mass="17218">MDYREAVQDLAPCGLDCSRCADHERGEIKQLSQRLRQLLGNYGRLAQIKAAEKPAFEHYAHFREILSLFADGPSCGGCRSAQVKCPISCLAKTCHKEKKVDFCFQCGEYPCTEQFKDLRGLRKRWQENNDAMKETGVAAFHLEQKKRPRY</sequence>
<dbReference type="RefSeq" id="WP_013843001.1">
    <property type="nucleotide sequence ID" value="NC_015589.1"/>
</dbReference>
<gene>
    <name evidence="1" type="ordered locus">Desru_3038</name>
</gene>
<organism evidence="1 2">
    <name type="scientific">Desulforamulus ruminis (strain ATCC 23193 / DSM 2154 / NCIMB 8452 / DL)</name>
    <name type="common">Desulfotomaculum ruminis</name>
    <dbReference type="NCBI Taxonomy" id="696281"/>
    <lineage>
        <taxon>Bacteria</taxon>
        <taxon>Bacillati</taxon>
        <taxon>Bacillota</taxon>
        <taxon>Clostridia</taxon>
        <taxon>Eubacteriales</taxon>
        <taxon>Peptococcaceae</taxon>
        <taxon>Desulforamulus</taxon>
    </lineage>
</organism>
<proteinExistence type="predicted"/>
<dbReference type="OrthoDB" id="5419848at2"/>
<name>F6DTS5_DESRL</name>
<dbReference type="HOGENOM" id="CLU_1755251_0_0_9"/>
<dbReference type="STRING" id="696281.Desru_3038"/>
<protein>
    <recommendedName>
        <fullName evidence="3">DUF3795 domain-containing protein</fullName>
    </recommendedName>
</protein>